<organism evidence="1">
    <name type="scientific">freshwater metagenome</name>
    <dbReference type="NCBI Taxonomy" id="449393"/>
    <lineage>
        <taxon>unclassified sequences</taxon>
        <taxon>metagenomes</taxon>
        <taxon>ecological metagenomes</taxon>
    </lineage>
</organism>
<evidence type="ECO:0000313" key="1">
    <source>
        <dbReference type="EMBL" id="CAB4771666.1"/>
    </source>
</evidence>
<gene>
    <name evidence="1" type="ORF">UFOPK2761_03428</name>
</gene>
<reference evidence="1" key="1">
    <citation type="submission" date="2020-05" db="EMBL/GenBank/DDBJ databases">
        <authorList>
            <person name="Chiriac C."/>
            <person name="Salcher M."/>
            <person name="Ghai R."/>
            <person name="Kavagutti S V."/>
        </authorList>
    </citation>
    <scope>NUCLEOTIDE SEQUENCE</scope>
</reference>
<protein>
    <submittedName>
        <fullName evidence="1">Unannotated protein</fullName>
    </submittedName>
</protein>
<sequence>MQRVDPRRSSLTPLPRPAPYAAVEAGLAGTGEERLVLTLAGEGLSLSAVYAAGSCWLEVDGPAGPSVVRSRRSGRAGPVAALGLALTGTHVTVLTREVPSGPWTGRARVDLADTQPRAAALVREPDWLDRLQVGHDGPATSLLAGGFGQLGLRDIRVVTHADGTAYDAGDGRVRLSATSAGPGPFGTGHASVWALDPGSLALEQTADLFFHRPGERMVHGDHAVHVLRDGEEWLVATSTWGDLDPDRDGARVEVLLARCEAAAGPDVLRGVHVLRTEPLRLPTDGLVSVGVWDPHLVRTGSGWLVGYVSASRFFRFHPVLAEGPDLRSLQLRAAALGRTATEGPTLLLRPDVPGGVVVLASDGPDGPRGAREQWVVLDAELRPTGRLDGDFPTNIPWPTLVRDDRDGASGWLLVTFDGTPHGGRVCGYGTHGDVVVLRGTTDAH</sequence>
<proteinExistence type="predicted"/>
<accession>A0A6J6VJG2</accession>
<name>A0A6J6VJG2_9ZZZZ</name>
<dbReference type="EMBL" id="CAEZYQ010000050">
    <property type="protein sequence ID" value="CAB4771666.1"/>
    <property type="molecule type" value="Genomic_DNA"/>
</dbReference>
<dbReference type="AlphaFoldDB" id="A0A6J6VJG2"/>